<evidence type="ECO:0000256" key="1">
    <source>
        <dbReference type="ARBA" id="ARBA00009085"/>
    </source>
</evidence>
<dbReference type="InterPro" id="IPR028889">
    <property type="entry name" value="USP"/>
</dbReference>
<dbReference type="PANTHER" id="PTHR24006">
    <property type="entry name" value="UBIQUITIN CARBOXYL-TERMINAL HYDROLASE"/>
    <property type="match status" value="1"/>
</dbReference>
<reference evidence="4 5" key="1">
    <citation type="journal article" date="2024" name="bioRxiv">
        <title>A reference genome for Trichogramma kaykai: A tiny desert-dwelling parasitoid wasp with competing sex-ratio distorters.</title>
        <authorList>
            <person name="Culotta J."/>
            <person name="Lindsey A.R."/>
        </authorList>
    </citation>
    <scope>NUCLEOTIDE SEQUENCE [LARGE SCALE GENOMIC DNA]</scope>
    <source>
        <strain evidence="4 5">KSX58</strain>
    </source>
</reference>
<dbReference type="InterPro" id="IPR049407">
    <property type="entry name" value="Usp38-like_N"/>
</dbReference>
<feature type="compositionally biased region" description="Polar residues" evidence="2">
    <location>
        <begin position="577"/>
        <end position="597"/>
    </location>
</feature>
<dbReference type="InterPro" id="IPR018200">
    <property type="entry name" value="USP_CS"/>
</dbReference>
<evidence type="ECO:0000256" key="2">
    <source>
        <dbReference type="SAM" id="MobiDB-lite"/>
    </source>
</evidence>
<gene>
    <name evidence="4" type="ORF">TKK_019987</name>
</gene>
<keyword evidence="5" id="KW-1185">Reference proteome</keyword>
<protein>
    <recommendedName>
        <fullName evidence="3">USP domain-containing protein</fullName>
    </recommendedName>
</protein>
<dbReference type="Gene3D" id="3.90.70.10">
    <property type="entry name" value="Cysteine proteinases"/>
    <property type="match status" value="1"/>
</dbReference>
<feature type="region of interest" description="Disordered" evidence="2">
    <location>
        <begin position="529"/>
        <end position="618"/>
    </location>
</feature>
<dbReference type="AlphaFoldDB" id="A0ABD2VUJ8"/>
<dbReference type="PROSITE" id="PS00972">
    <property type="entry name" value="USP_1"/>
    <property type="match status" value="1"/>
</dbReference>
<dbReference type="SUPFAM" id="SSF54001">
    <property type="entry name" value="Cysteine proteinases"/>
    <property type="match status" value="1"/>
</dbReference>
<evidence type="ECO:0000313" key="5">
    <source>
        <dbReference type="Proteomes" id="UP001627154"/>
    </source>
</evidence>
<feature type="compositionally biased region" description="Low complexity" evidence="2">
    <location>
        <begin position="606"/>
        <end position="618"/>
    </location>
</feature>
<dbReference type="InterPro" id="IPR001394">
    <property type="entry name" value="Peptidase_C19_UCH"/>
</dbReference>
<dbReference type="Pfam" id="PF00443">
    <property type="entry name" value="UCH"/>
    <property type="match status" value="1"/>
</dbReference>
<proteinExistence type="inferred from homology"/>
<dbReference type="EMBL" id="JBJJXI010000177">
    <property type="protein sequence ID" value="KAL3384197.1"/>
    <property type="molecule type" value="Genomic_DNA"/>
</dbReference>
<dbReference type="Proteomes" id="UP001627154">
    <property type="component" value="Unassembled WGS sequence"/>
</dbReference>
<dbReference type="PROSITE" id="PS50235">
    <property type="entry name" value="USP_3"/>
    <property type="match status" value="1"/>
</dbReference>
<dbReference type="InterPro" id="IPR050164">
    <property type="entry name" value="Peptidase_C19"/>
</dbReference>
<accession>A0ABD2VUJ8</accession>
<dbReference type="InterPro" id="IPR038765">
    <property type="entry name" value="Papain-like_cys_pep_sf"/>
</dbReference>
<comment type="caution">
    <text evidence="4">The sequence shown here is derived from an EMBL/GenBank/DDBJ whole genome shotgun (WGS) entry which is preliminary data.</text>
</comment>
<comment type="similarity">
    <text evidence="1">Belongs to the peptidase C19 family.</text>
</comment>
<evidence type="ECO:0000313" key="4">
    <source>
        <dbReference type="EMBL" id="KAL3384197.1"/>
    </source>
</evidence>
<evidence type="ECO:0000259" key="3">
    <source>
        <dbReference type="PROSITE" id="PS50235"/>
    </source>
</evidence>
<name>A0ABD2VUJ8_9HYME</name>
<dbReference type="Pfam" id="PF21246">
    <property type="entry name" value="Usp38-like_N"/>
    <property type="match status" value="1"/>
</dbReference>
<feature type="compositionally biased region" description="Polar residues" evidence="2">
    <location>
        <begin position="549"/>
        <end position="569"/>
    </location>
</feature>
<sequence length="893" mass="103443">MRDMVSEPIKIMDLQRGSDAELMNCLKSIVQSDDPDVIELALNSLNEIIVNENSCNFDHCLKRLFTEEEIKNVDQVPNLFDWFSTKFPNFPWPSLSNDMAKFLSKSAEHFKNQPPCLAEILQLFNRYQKKDCYRSPDHEDLCEAIVKILFYMPQPKPKDVKKYCKDLEEIKGFLKSLCRNKDRTDISNTALNCFKTMCELIFSNMNGPKPSTEPSSALVMVLQIVEDNFWKSHMGVVVEEMTSLVKNDEKISKILFYFCKWLLQPPENNVNYLSSWLCLFISHLEPLNKTHIIENIANEILPSMSHYLKLDEFYKISSDNNILIPLVRAIRLHNTYHRMMSQIATYFKNTDLRPTSPKHRFLQEIIYIAYDLRKHVIRYNQPCPQCKGIEDWVRENFPNLPYNKKDIYPSTSYGRLCGSKVGLVNLGNTCYMNSVLQALVMTKQFCNEVLLYKPNDLNEQTVLKNLQNLFALLKFSSRHDLHPDEVLRASRPPYFMPGQQQDSSEFLCHLLDVMYEQEKSIILRNSSSDQSINSPLKVEDKEMTDVEGIQSSQMQEDGSLSMTKWTTEENLSEGEESAQTQNVLSDSHSDSTDSGIQSVGGEDCTSSSSSTSSPGSSSNYLVHRVFGGELRVSYQCLRCDNQSHNTDSFRDLQLCFLDSLKFTENINVQGLINANYLTPETLTGDNKYRCDKCANLCDASRIIKVLKAPAHLILTLKHFRYNSETRLRQKLRNKIQYDQTIQLPVFDQDPVSYKLYAAVVHSGYSMDYGHYFTYACDADSQWYKFNDSYVSETTFEDFKRLEPPDTPYILFYKKCTDAREQEDVELMSLSKRLQDYVEDDRRMHGEDRRNIHIAKPSALRYNYYNRDRNDDDDDKPPSHCRSGCSVPHNTCLY</sequence>
<feature type="domain" description="USP" evidence="3">
    <location>
        <begin position="421"/>
        <end position="815"/>
    </location>
</feature>
<dbReference type="InterPro" id="IPR016024">
    <property type="entry name" value="ARM-type_fold"/>
</dbReference>
<organism evidence="4 5">
    <name type="scientific">Trichogramma kaykai</name>
    <dbReference type="NCBI Taxonomy" id="54128"/>
    <lineage>
        <taxon>Eukaryota</taxon>
        <taxon>Metazoa</taxon>
        <taxon>Ecdysozoa</taxon>
        <taxon>Arthropoda</taxon>
        <taxon>Hexapoda</taxon>
        <taxon>Insecta</taxon>
        <taxon>Pterygota</taxon>
        <taxon>Neoptera</taxon>
        <taxon>Endopterygota</taxon>
        <taxon>Hymenoptera</taxon>
        <taxon>Apocrita</taxon>
        <taxon>Proctotrupomorpha</taxon>
        <taxon>Chalcidoidea</taxon>
        <taxon>Trichogrammatidae</taxon>
        <taxon>Trichogramma</taxon>
    </lineage>
</organism>
<dbReference type="SUPFAM" id="SSF48371">
    <property type="entry name" value="ARM repeat"/>
    <property type="match status" value="1"/>
</dbReference>
<dbReference type="PANTHER" id="PTHR24006:SF908">
    <property type="entry name" value="DEUBIQUITINATING APOPTOTIC INHIBITOR, ISOFORM A"/>
    <property type="match status" value="1"/>
</dbReference>